<dbReference type="Proteomes" id="UP000295164">
    <property type="component" value="Unassembled WGS sequence"/>
</dbReference>
<evidence type="ECO:0008006" key="4">
    <source>
        <dbReference type="Google" id="ProtNLM"/>
    </source>
</evidence>
<name>A0A4R4E031_9BACT</name>
<evidence type="ECO:0000256" key="1">
    <source>
        <dbReference type="SAM" id="SignalP"/>
    </source>
</evidence>
<accession>A0A4R4E031</accession>
<gene>
    <name evidence="2" type="ORF">E0486_08210</name>
</gene>
<keyword evidence="3" id="KW-1185">Reference proteome</keyword>
<keyword evidence="1" id="KW-0732">Signal</keyword>
<evidence type="ECO:0000313" key="2">
    <source>
        <dbReference type="EMBL" id="TCZ72754.1"/>
    </source>
</evidence>
<dbReference type="AlphaFoldDB" id="A0A4R4E031"/>
<proteinExistence type="predicted"/>
<evidence type="ECO:0000313" key="3">
    <source>
        <dbReference type="Proteomes" id="UP000295164"/>
    </source>
</evidence>
<comment type="caution">
    <text evidence="2">The sequence shown here is derived from an EMBL/GenBank/DDBJ whole genome shotgun (WGS) entry which is preliminary data.</text>
</comment>
<dbReference type="PROSITE" id="PS51257">
    <property type="entry name" value="PROKAR_LIPOPROTEIN"/>
    <property type="match status" value="1"/>
</dbReference>
<sequence length="340" mass="37837">MKHLLVCALAGCLVYACPAAAQQPVAASFSSWFDNAPLPKESLDETAAAFPSMNGTESSFDASYQIIHQPMTSLRARFHERFREGLGQPASAFSADERQLLDRYRRGQQGLGAEGRLALFTLLFEDRPLLASQKLSWSRPGGLSAAASAQLRSLLDIERSLNWPAFHSDMLKDGPLALLSRRDEELETLNRTFARKQAEVPLKLVKAMAGSDATVEMSDPGAMLPLLNEQRRQLSAHLLKAYRQRYAWYRERFNRVQSAALRLDSLLQATAYGTALEGADVSLRPLLADLQLRVWEMTHYLHAIGTDLIQRARIKVAAENQSDEAIRLYEKLARGEGVAP</sequence>
<feature type="signal peptide" evidence="1">
    <location>
        <begin position="1"/>
        <end position="21"/>
    </location>
</feature>
<protein>
    <recommendedName>
        <fullName evidence="4">DUF885 family protein</fullName>
    </recommendedName>
</protein>
<reference evidence="2 3" key="1">
    <citation type="submission" date="2019-03" db="EMBL/GenBank/DDBJ databases">
        <authorList>
            <person name="Kim M.K.M."/>
        </authorList>
    </citation>
    <scope>NUCLEOTIDE SEQUENCE [LARGE SCALE GENOMIC DNA]</scope>
    <source>
        <strain evidence="2 3">17J68-15</strain>
    </source>
</reference>
<feature type="chain" id="PRO_5020663528" description="DUF885 family protein" evidence="1">
    <location>
        <begin position="22"/>
        <end position="340"/>
    </location>
</feature>
<dbReference type="RefSeq" id="WP_131851677.1">
    <property type="nucleotide sequence ID" value="NZ_SKFH01000010.1"/>
</dbReference>
<organism evidence="2 3">
    <name type="scientific">Flaviaesturariibacter aridisoli</name>
    <dbReference type="NCBI Taxonomy" id="2545761"/>
    <lineage>
        <taxon>Bacteria</taxon>
        <taxon>Pseudomonadati</taxon>
        <taxon>Bacteroidota</taxon>
        <taxon>Chitinophagia</taxon>
        <taxon>Chitinophagales</taxon>
        <taxon>Chitinophagaceae</taxon>
        <taxon>Flaviaestuariibacter</taxon>
    </lineage>
</organism>
<dbReference type="EMBL" id="SKFH01000010">
    <property type="protein sequence ID" value="TCZ72754.1"/>
    <property type="molecule type" value="Genomic_DNA"/>
</dbReference>